<protein>
    <recommendedName>
        <fullName evidence="3">MarR family protein</fullName>
    </recommendedName>
</protein>
<dbReference type="InterPro" id="IPR036390">
    <property type="entry name" value="WH_DNA-bd_sf"/>
</dbReference>
<evidence type="ECO:0000313" key="1">
    <source>
        <dbReference type="EMBL" id="SLN11523.1"/>
    </source>
</evidence>
<dbReference type="Pfam" id="PF13412">
    <property type="entry name" value="HTH_24"/>
    <property type="match status" value="1"/>
</dbReference>
<reference evidence="1 2" key="1">
    <citation type="submission" date="2017-03" db="EMBL/GenBank/DDBJ databases">
        <authorList>
            <person name="Afonso C.L."/>
            <person name="Miller P.J."/>
            <person name="Scott M.A."/>
            <person name="Spackman E."/>
            <person name="Goraichik I."/>
            <person name="Dimitrov K.M."/>
            <person name="Suarez D.L."/>
            <person name="Swayne D.E."/>
        </authorList>
    </citation>
    <scope>NUCLEOTIDE SEQUENCE [LARGE SCALE GENOMIC DNA]</scope>
    <source>
        <strain evidence="1 2">CECT 8625</strain>
    </source>
</reference>
<gene>
    <name evidence="1" type="ORF">ROJ8625_00269</name>
</gene>
<evidence type="ECO:0008006" key="3">
    <source>
        <dbReference type="Google" id="ProtNLM"/>
    </source>
</evidence>
<evidence type="ECO:0000313" key="2">
    <source>
        <dbReference type="Proteomes" id="UP000193570"/>
    </source>
</evidence>
<dbReference type="Gene3D" id="1.10.10.10">
    <property type="entry name" value="Winged helix-like DNA-binding domain superfamily/Winged helix DNA-binding domain"/>
    <property type="match status" value="1"/>
</dbReference>
<dbReference type="OrthoDB" id="8537236at2"/>
<name>A0A1X6Y5Z1_9RHOB</name>
<organism evidence="1 2">
    <name type="scientific">Roseivivax jejudonensis</name>
    <dbReference type="NCBI Taxonomy" id="1529041"/>
    <lineage>
        <taxon>Bacteria</taxon>
        <taxon>Pseudomonadati</taxon>
        <taxon>Pseudomonadota</taxon>
        <taxon>Alphaproteobacteria</taxon>
        <taxon>Rhodobacterales</taxon>
        <taxon>Roseobacteraceae</taxon>
        <taxon>Roseivivax</taxon>
    </lineage>
</organism>
<dbReference type="EMBL" id="FWFK01000001">
    <property type="protein sequence ID" value="SLN11523.1"/>
    <property type="molecule type" value="Genomic_DNA"/>
</dbReference>
<sequence length="122" mass="13481">MKSVDEDVRFRVMRALADNPQISQRELSVSVGISLGLVNYCLRGLADKGQIKIRNFRASDRKLRYAYVLTPAGLAAKAAMTRRFLQRRVAEYEALQAEIEGLKREVEAAPGTGAASGSENPR</sequence>
<dbReference type="NCBIfam" id="TIGR04176">
    <property type="entry name" value="MarR_EPS"/>
    <property type="match status" value="1"/>
</dbReference>
<dbReference type="AlphaFoldDB" id="A0A1X6Y5Z1"/>
<dbReference type="RefSeq" id="WP_085790046.1">
    <property type="nucleotide sequence ID" value="NZ_FWFK01000001.1"/>
</dbReference>
<keyword evidence="2" id="KW-1185">Reference proteome</keyword>
<dbReference type="Proteomes" id="UP000193570">
    <property type="component" value="Unassembled WGS sequence"/>
</dbReference>
<accession>A0A1X6Y5Z1</accession>
<dbReference type="InterPro" id="IPR036388">
    <property type="entry name" value="WH-like_DNA-bd_sf"/>
</dbReference>
<dbReference type="InterPro" id="IPR026433">
    <property type="entry name" value="MarR_EPS"/>
</dbReference>
<dbReference type="SUPFAM" id="SSF46785">
    <property type="entry name" value="Winged helix' DNA-binding domain"/>
    <property type="match status" value="1"/>
</dbReference>
<proteinExistence type="predicted"/>